<protein>
    <recommendedName>
        <fullName evidence="3">Antitoxin Xre/MbcA/ParS-like toxin-binding domain-containing protein</fullName>
    </recommendedName>
</protein>
<sequence>MSSSTAEEKREAIVDGLRSRLQQMPDERFDDVSDPRAVGENMAVFVPESPGAFSKIIGPVYSTRALTSLWRVSREAVSKRARNGDLLVLKVEGENLFPVFQFDGAEVRQDVMAVVKAFGEHVDPFTIAQWLNTRQVSDGARRTPIEMLDSGAFNEVVSAARVASARWAA</sequence>
<gene>
    <name evidence="1" type="ORF">H9634_09430</name>
</gene>
<name>A0ABR8WV93_9MICO</name>
<keyword evidence="2" id="KW-1185">Reference proteome</keyword>
<organism evidence="1 2">
    <name type="scientific">Brevibacterium gallinarum</name>
    <dbReference type="NCBI Taxonomy" id="2762220"/>
    <lineage>
        <taxon>Bacteria</taxon>
        <taxon>Bacillati</taxon>
        <taxon>Actinomycetota</taxon>
        <taxon>Actinomycetes</taxon>
        <taxon>Micrococcales</taxon>
        <taxon>Brevibacteriaceae</taxon>
        <taxon>Brevibacterium</taxon>
    </lineage>
</organism>
<dbReference type="EMBL" id="JACSPY010000008">
    <property type="protein sequence ID" value="MBD8020999.1"/>
    <property type="molecule type" value="Genomic_DNA"/>
</dbReference>
<evidence type="ECO:0000313" key="1">
    <source>
        <dbReference type="EMBL" id="MBD8020999.1"/>
    </source>
</evidence>
<proteinExistence type="predicted"/>
<reference evidence="1 2" key="1">
    <citation type="submission" date="2020-08" db="EMBL/GenBank/DDBJ databases">
        <title>A Genomic Blueprint of the Chicken Gut Microbiome.</title>
        <authorList>
            <person name="Gilroy R."/>
            <person name="Ravi A."/>
            <person name="Getino M."/>
            <person name="Pursley I."/>
            <person name="Horton D.L."/>
            <person name="Alikhan N.-F."/>
            <person name="Baker D."/>
            <person name="Gharbi K."/>
            <person name="Hall N."/>
            <person name="Watson M."/>
            <person name="Adriaenssens E.M."/>
            <person name="Foster-Nyarko E."/>
            <person name="Jarju S."/>
            <person name="Secka A."/>
            <person name="Antonio M."/>
            <person name="Oren A."/>
            <person name="Chaudhuri R."/>
            <person name="La Ragione R.M."/>
            <person name="Hildebrand F."/>
            <person name="Pallen M.J."/>
        </authorList>
    </citation>
    <scope>NUCLEOTIDE SEQUENCE [LARGE SCALE GENOMIC DNA]</scope>
    <source>
        <strain evidence="1 2">Re57</strain>
    </source>
</reference>
<dbReference type="Proteomes" id="UP000651517">
    <property type="component" value="Unassembled WGS sequence"/>
</dbReference>
<accession>A0ABR8WV93</accession>
<evidence type="ECO:0008006" key="3">
    <source>
        <dbReference type="Google" id="ProtNLM"/>
    </source>
</evidence>
<comment type="caution">
    <text evidence="1">The sequence shown here is derived from an EMBL/GenBank/DDBJ whole genome shotgun (WGS) entry which is preliminary data.</text>
</comment>
<evidence type="ECO:0000313" key="2">
    <source>
        <dbReference type="Proteomes" id="UP000651517"/>
    </source>
</evidence>
<dbReference type="RefSeq" id="WP_175293847.1">
    <property type="nucleotide sequence ID" value="NZ_JACSPY010000008.1"/>
</dbReference>